<feature type="region of interest" description="Disordered" evidence="3">
    <location>
        <begin position="1"/>
        <end position="27"/>
    </location>
</feature>
<keyword evidence="2" id="KW-0539">Nucleus</keyword>
<name>A0A444EJL7_ENSVE</name>
<dbReference type="Gene3D" id="1.10.1240.40">
    <property type="entry name" value="ENT domain"/>
    <property type="match status" value="1"/>
</dbReference>
<evidence type="ECO:0000256" key="3">
    <source>
        <dbReference type="SAM" id="MobiDB-lite"/>
    </source>
</evidence>
<dbReference type="PANTHER" id="PTHR33432">
    <property type="entry name" value="PROTEIN EMSY-LIKE 4"/>
    <property type="match status" value="1"/>
</dbReference>
<organism evidence="4 5">
    <name type="scientific">Ensete ventricosum</name>
    <name type="common">Abyssinian banana</name>
    <name type="synonym">Musa ensete</name>
    <dbReference type="NCBI Taxonomy" id="4639"/>
    <lineage>
        <taxon>Eukaryota</taxon>
        <taxon>Viridiplantae</taxon>
        <taxon>Streptophyta</taxon>
        <taxon>Embryophyta</taxon>
        <taxon>Tracheophyta</taxon>
        <taxon>Spermatophyta</taxon>
        <taxon>Magnoliopsida</taxon>
        <taxon>Liliopsida</taxon>
        <taxon>Zingiberales</taxon>
        <taxon>Musaceae</taxon>
        <taxon>Ensete</taxon>
    </lineage>
</organism>
<accession>A0A444EJL7</accession>
<protein>
    <submittedName>
        <fullName evidence="4">Uncharacterized protein</fullName>
    </submittedName>
</protein>
<dbReference type="AlphaFoldDB" id="A0A444EJL7"/>
<dbReference type="FunFam" id="1.10.1240.40:FF:000005">
    <property type="entry name" value="ENT domain containing protein, expressed"/>
    <property type="match status" value="1"/>
</dbReference>
<feature type="non-terminal residue" evidence="4">
    <location>
        <position position="1"/>
    </location>
</feature>
<reference evidence="4 5" key="1">
    <citation type="journal article" date="2014" name="Agronomy (Basel)">
        <title>A Draft Genome Sequence for Ensete ventricosum, the Drought-Tolerant Tree Against Hunger.</title>
        <authorList>
            <person name="Harrison J."/>
            <person name="Moore K.A."/>
            <person name="Paszkiewicz K."/>
            <person name="Jones T."/>
            <person name="Grant M."/>
            <person name="Ambacheew D."/>
            <person name="Muzemil S."/>
            <person name="Studholme D.J."/>
        </authorList>
    </citation>
    <scope>NUCLEOTIDE SEQUENCE [LARGE SCALE GENOMIC DNA]</scope>
</reference>
<dbReference type="InterPro" id="IPR033485">
    <property type="entry name" value="EMSY-LIKE_plant"/>
</dbReference>
<dbReference type="SMART" id="SM01191">
    <property type="entry name" value="ENT"/>
    <property type="match status" value="1"/>
</dbReference>
<comment type="subcellular location">
    <subcellularLocation>
        <location evidence="1">Nucleus</location>
    </subcellularLocation>
</comment>
<dbReference type="SUPFAM" id="SSF63748">
    <property type="entry name" value="Tudor/PWWP/MBT"/>
    <property type="match status" value="1"/>
</dbReference>
<dbReference type="PANTHER" id="PTHR33432:SF27">
    <property type="entry name" value="PROTEIN EMSY-LIKE 3"/>
    <property type="match status" value="1"/>
</dbReference>
<dbReference type="SUPFAM" id="SSF158639">
    <property type="entry name" value="ENT-like"/>
    <property type="match status" value="1"/>
</dbReference>
<dbReference type="GO" id="GO:0005634">
    <property type="term" value="C:nucleus"/>
    <property type="evidence" value="ECO:0007669"/>
    <property type="project" value="UniProtKB-SubCell"/>
</dbReference>
<dbReference type="EMBL" id="AMZH03021900">
    <property type="protein sequence ID" value="RRT37770.1"/>
    <property type="molecule type" value="Genomic_DNA"/>
</dbReference>
<comment type="caution">
    <text evidence="4">The sequence shown here is derived from an EMBL/GenBank/DDBJ whole genome shotgun (WGS) entry which is preliminary data.</text>
</comment>
<proteinExistence type="predicted"/>
<gene>
    <name evidence="4" type="ORF">B296_00052316</name>
</gene>
<dbReference type="Gene3D" id="2.30.30.140">
    <property type="match status" value="1"/>
</dbReference>
<evidence type="ECO:0000313" key="4">
    <source>
        <dbReference type="EMBL" id="RRT37770.1"/>
    </source>
</evidence>
<dbReference type="PROSITE" id="PS51138">
    <property type="entry name" value="ENT"/>
    <property type="match status" value="1"/>
</dbReference>
<dbReference type="GO" id="GO:0050832">
    <property type="term" value="P:defense response to fungus"/>
    <property type="evidence" value="ECO:0007669"/>
    <property type="project" value="InterPro"/>
</dbReference>
<dbReference type="Proteomes" id="UP000287651">
    <property type="component" value="Unassembled WGS sequence"/>
</dbReference>
<dbReference type="InterPro" id="IPR005491">
    <property type="entry name" value="ENT_dom"/>
</dbReference>
<dbReference type="CDD" id="cd20404">
    <property type="entry name" value="Tudor_Agenet_AtEML-like"/>
    <property type="match status" value="1"/>
</dbReference>
<evidence type="ECO:0000256" key="2">
    <source>
        <dbReference type="ARBA" id="ARBA00023242"/>
    </source>
</evidence>
<dbReference type="Pfam" id="PF03735">
    <property type="entry name" value="ENT"/>
    <property type="match status" value="1"/>
</dbReference>
<dbReference type="InterPro" id="IPR036142">
    <property type="entry name" value="ENT_dom-like_sf"/>
</dbReference>
<feature type="region of interest" description="Disordered" evidence="3">
    <location>
        <begin position="123"/>
        <end position="152"/>
    </location>
</feature>
<evidence type="ECO:0000256" key="1">
    <source>
        <dbReference type="ARBA" id="ARBA00004123"/>
    </source>
</evidence>
<evidence type="ECO:0000313" key="5">
    <source>
        <dbReference type="Proteomes" id="UP000287651"/>
    </source>
</evidence>
<sequence>TAGTDDDLPPFLHNRGGPVTGSGKTTAVAPPCSRMQNDMESVIHQLEQEAYCSVLRAFKAQSDAISWEKEGLITELRKELRLSNEEHRELLRRVNTDDIIHRIREWRQEGGVQSNLINNAQSIHDLVPSPSGSASKKRQKTSNSAASLPMGGYLPMLHSQPGAASMHPSASTVRKGNVAGAKKPGEAAANASLIGRKIMTRWPDDNNFYEAVIIDYKPREGLHALVYDIHTDNETWEWVNLNEVN</sequence>